<evidence type="ECO:0000313" key="1">
    <source>
        <dbReference type="EMBL" id="KAG5276489.1"/>
    </source>
</evidence>
<accession>A0AAV6GPX1</accession>
<dbReference type="AlphaFoldDB" id="A0AAV6GPX1"/>
<feature type="non-terminal residue" evidence="1">
    <location>
        <position position="55"/>
    </location>
</feature>
<comment type="caution">
    <text evidence="1">The sequence shown here is derived from an EMBL/GenBank/DDBJ whole genome shotgun (WGS) entry which is preliminary data.</text>
</comment>
<keyword evidence="2" id="KW-1185">Reference proteome</keyword>
<name>A0AAV6GPX1_9TELE</name>
<sequence length="55" mass="6224">MHTCTHTHEKARAHTHTLQDCEYTCRRTHTRIIADTSARLQRGVCVCVCVCVGRG</sequence>
<proteinExistence type="predicted"/>
<reference evidence="1" key="1">
    <citation type="submission" date="2020-10" db="EMBL/GenBank/DDBJ databases">
        <title>Chromosome-scale genome assembly of the Allis shad, Alosa alosa.</title>
        <authorList>
            <person name="Margot Z."/>
            <person name="Christophe K."/>
            <person name="Cabau C."/>
            <person name="Louis A."/>
            <person name="Berthelot C."/>
            <person name="Parey E."/>
            <person name="Roest Crollius H."/>
            <person name="Montfort J."/>
            <person name="Robinson-Rechavi M."/>
            <person name="Bucao C."/>
            <person name="Bouchez O."/>
            <person name="Gislard M."/>
            <person name="Lluch J."/>
            <person name="Milhes M."/>
            <person name="Lampietro C."/>
            <person name="Lopez Roques C."/>
            <person name="Donnadieu C."/>
            <person name="Braasch I."/>
            <person name="Desvignes T."/>
            <person name="Postlethwait J."/>
            <person name="Bobe J."/>
            <person name="Guiguen Y."/>
        </authorList>
    </citation>
    <scope>NUCLEOTIDE SEQUENCE</scope>
    <source>
        <strain evidence="1">M-15738</strain>
        <tissue evidence="1">Blood</tissue>
    </source>
</reference>
<gene>
    <name evidence="1" type="ORF">AALO_G00132640</name>
</gene>
<protein>
    <submittedName>
        <fullName evidence="1">Uncharacterized protein</fullName>
    </submittedName>
</protein>
<dbReference type="Proteomes" id="UP000823561">
    <property type="component" value="Chromosome 9"/>
</dbReference>
<dbReference type="EMBL" id="JADWDJ010000009">
    <property type="protein sequence ID" value="KAG5276489.1"/>
    <property type="molecule type" value="Genomic_DNA"/>
</dbReference>
<organism evidence="1 2">
    <name type="scientific">Alosa alosa</name>
    <name type="common">allis shad</name>
    <dbReference type="NCBI Taxonomy" id="278164"/>
    <lineage>
        <taxon>Eukaryota</taxon>
        <taxon>Metazoa</taxon>
        <taxon>Chordata</taxon>
        <taxon>Craniata</taxon>
        <taxon>Vertebrata</taxon>
        <taxon>Euteleostomi</taxon>
        <taxon>Actinopterygii</taxon>
        <taxon>Neopterygii</taxon>
        <taxon>Teleostei</taxon>
        <taxon>Clupei</taxon>
        <taxon>Clupeiformes</taxon>
        <taxon>Clupeoidei</taxon>
        <taxon>Clupeidae</taxon>
        <taxon>Alosa</taxon>
    </lineage>
</organism>
<evidence type="ECO:0000313" key="2">
    <source>
        <dbReference type="Proteomes" id="UP000823561"/>
    </source>
</evidence>